<evidence type="ECO:0000313" key="1">
    <source>
        <dbReference type="EMBL" id="JAD49223.1"/>
    </source>
</evidence>
<name>A0A0A9AH91_ARUDO</name>
<reference evidence="1" key="2">
    <citation type="journal article" date="2015" name="Data Brief">
        <title>Shoot transcriptome of the giant reed, Arundo donax.</title>
        <authorList>
            <person name="Barrero R.A."/>
            <person name="Guerrero F.D."/>
            <person name="Moolhuijzen P."/>
            <person name="Goolsby J.A."/>
            <person name="Tidwell J."/>
            <person name="Bellgard S.E."/>
            <person name="Bellgard M.I."/>
        </authorList>
    </citation>
    <scope>NUCLEOTIDE SEQUENCE</scope>
    <source>
        <tissue evidence="1">Shoot tissue taken approximately 20 cm above the soil surface</tissue>
    </source>
</reference>
<dbReference type="EMBL" id="GBRH01248672">
    <property type="protein sequence ID" value="JAD49223.1"/>
    <property type="molecule type" value="Transcribed_RNA"/>
</dbReference>
<sequence length="38" mass="4359">MLTWLASVLPCQTSTLFYSQLNNMLDAIVMNLCTPIRR</sequence>
<organism evidence="1">
    <name type="scientific">Arundo donax</name>
    <name type="common">Giant reed</name>
    <name type="synonym">Donax arundinaceus</name>
    <dbReference type="NCBI Taxonomy" id="35708"/>
    <lineage>
        <taxon>Eukaryota</taxon>
        <taxon>Viridiplantae</taxon>
        <taxon>Streptophyta</taxon>
        <taxon>Embryophyta</taxon>
        <taxon>Tracheophyta</taxon>
        <taxon>Spermatophyta</taxon>
        <taxon>Magnoliopsida</taxon>
        <taxon>Liliopsida</taxon>
        <taxon>Poales</taxon>
        <taxon>Poaceae</taxon>
        <taxon>PACMAD clade</taxon>
        <taxon>Arundinoideae</taxon>
        <taxon>Arundineae</taxon>
        <taxon>Arundo</taxon>
    </lineage>
</organism>
<protein>
    <submittedName>
        <fullName evidence="1">Uncharacterized protein</fullName>
    </submittedName>
</protein>
<dbReference type="AlphaFoldDB" id="A0A0A9AH91"/>
<accession>A0A0A9AH91</accession>
<reference evidence="1" key="1">
    <citation type="submission" date="2014-09" db="EMBL/GenBank/DDBJ databases">
        <authorList>
            <person name="Magalhaes I.L.F."/>
            <person name="Oliveira U."/>
            <person name="Santos F.R."/>
            <person name="Vidigal T.H.D.A."/>
            <person name="Brescovit A.D."/>
            <person name="Santos A.J."/>
        </authorList>
    </citation>
    <scope>NUCLEOTIDE SEQUENCE</scope>
    <source>
        <tissue evidence="1">Shoot tissue taken approximately 20 cm above the soil surface</tissue>
    </source>
</reference>
<proteinExistence type="predicted"/>